<proteinExistence type="inferred from homology"/>
<dbReference type="PANTHER" id="PTHR23253:SF9">
    <property type="entry name" value="EUKARYOTIC TRANSLATION INITIATION FACTOR 4 GAMMA 2"/>
    <property type="match status" value="1"/>
</dbReference>
<dbReference type="SUPFAM" id="SSF48371">
    <property type="entry name" value="ARM repeat"/>
    <property type="match status" value="1"/>
</dbReference>
<sequence>MLGNIRLIGELYKKRVLTERIMHECINKLLGQYQNPGEEDVEALCKLMSTIGEIIDHSKAKEYMDAYFDLMAQFSNNTKLSSTVRFMLKDAIDLRKNKWQQRRKVEGPKKIDEVHRDAAQERHTQASRLARALSIGTSVRRGPSIEFAPRGSNMFSSPSSQMGGFRAVPPQLRGYGSQDARLEERHSFDNRTMSVPLPQRPLGDDSITKVVLLGEWLSEGSQQHLAFLWLRCQVQGMHEGWDLV</sequence>
<dbReference type="GO" id="GO:0003743">
    <property type="term" value="F:translation initiation factor activity"/>
    <property type="evidence" value="ECO:0007669"/>
    <property type="project" value="UniProtKB-KW"/>
</dbReference>
<keyword evidence="3" id="KW-0648">Protein biosynthesis</keyword>
<evidence type="ECO:0000313" key="6">
    <source>
        <dbReference type="Proteomes" id="UP001604277"/>
    </source>
</evidence>
<dbReference type="EMBL" id="JBFOLJ010000008">
    <property type="protein sequence ID" value="KAL2514047.1"/>
    <property type="molecule type" value="Genomic_DNA"/>
</dbReference>
<dbReference type="InterPro" id="IPR003890">
    <property type="entry name" value="MIF4G-like_typ-3"/>
</dbReference>
<gene>
    <name evidence="5" type="ORF">Fot_28018</name>
</gene>
<dbReference type="Pfam" id="PF02854">
    <property type="entry name" value="MIF4G"/>
    <property type="match status" value="1"/>
</dbReference>
<protein>
    <submittedName>
        <fullName evidence="5">Eukaryotic translation initiation factor 4G</fullName>
    </submittedName>
</protein>
<evidence type="ECO:0000256" key="3">
    <source>
        <dbReference type="ARBA" id="ARBA00022917"/>
    </source>
</evidence>
<organism evidence="5 6">
    <name type="scientific">Forsythia ovata</name>
    <dbReference type="NCBI Taxonomy" id="205694"/>
    <lineage>
        <taxon>Eukaryota</taxon>
        <taxon>Viridiplantae</taxon>
        <taxon>Streptophyta</taxon>
        <taxon>Embryophyta</taxon>
        <taxon>Tracheophyta</taxon>
        <taxon>Spermatophyta</taxon>
        <taxon>Magnoliopsida</taxon>
        <taxon>eudicotyledons</taxon>
        <taxon>Gunneridae</taxon>
        <taxon>Pentapetalae</taxon>
        <taxon>asterids</taxon>
        <taxon>lamiids</taxon>
        <taxon>Lamiales</taxon>
        <taxon>Oleaceae</taxon>
        <taxon>Forsythieae</taxon>
        <taxon>Forsythia</taxon>
    </lineage>
</organism>
<evidence type="ECO:0000256" key="2">
    <source>
        <dbReference type="ARBA" id="ARBA00022540"/>
    </source>
</evidence>
<evidence type="ECO:0000256" key="1">
    <source>
        <dbReference type="ARBA" id="ARBA00005775"/>
    </source>
</evidence>
<dbReference type="InterPro" id="IPR016024">
    <property type="entry name" value="ARM-type_fold"/>
</dbReference>
<evidence type="ECO:0000313" key="5">
    <source>
        <dbReference type="EMBL" id="KAL2514047.1"/>
    </source>
</evidence>
<dbReference type="Gene3D" id="1.25.40.180">
    <property type="match status" value="1"/>
</dbReference>
<reference evidence="6" key="1">
    <citation type="submission" date="2024-07" db="EMBL/GenBank/DDBJ databases">
        <title>Two chromosome-level genome assemblies of Korean endemic species Abeliophyllum distichum and Forsythia ovata (Oleaceae).</title>
        <authorList>
            <person name="Jang H."/>
        </authorList>
    </citation>
    <scope>NUCLEOTIDE SEQUENCE [LARGE SCALE GENOMIC DNA]</scope>
</reference>
<keyword evidence="6" id="KW-1185">Reference proteome</keyword>
<accession>A0ABD1TMT0</accession>
<dbReference type="AlphaFoldDB" id="A0ABD1TMT0"/>
<evidence type="ECO:0000259" key="4">
    <source>
        <dbReference type="Pfam" id="PF02854"/>
    </source>
</evidence>
<dbReference type="Proteomes" id="UP001604277">
    <property type="component" value="Unassembled WGS sequence"/>
</dbReference>
<comment type="similarity">
    <text evidence="1">Belongs to the eukaryotic initiation factor 4G family.</text>
</comment>
<comment type="caution">
    <text evidence="5">The sequence shown here is derived from an EMBL/GenBank/DDBJ whole genome shotgun (WGS) entry which is preliminary data.</text>
</comment>
<dbReference type="PANTHER" id="PTHR23253">
    <property type="entry name" value="EUKARYOTIC TRANSLATION INITIATION FACTOR 4 GAMMA"/>
    <property type="match status" value="1"/>
</dbReference>
<feature type="domain" description="MIF4G" evidence="4">
    <location>
        <begin position="1"/>
        <end position="98"/>
    </location>
</feature>
<keyword evidence="2 5" id="KW-0396">Initiation factor</keyword>
<name>A0ABD1TMT0_9LAMI</name>